<dbReference type="SUPFAM" id="SSF56601">
    <property type="entry name" value="beta-lactamase/transpeptidase-like"/>
    <property type="match status" value="1"/>
</dbReference>
<dbReference type="InterPro" id="IPR012338">
    <property type="entry name" value="Beta-lactam/transpept-like"/>
</dbReference>
<dbReference type="OrthoDB" id="9798166at2"/>
<accession>A0A4R2HI21</accession>
<evidence type="ECO:0000259" key="3">
    <source>
        <dbReference type="Pfam" id="PF00144"/>
    </source>
</evidence>
<dbReference type="GO" id="GO:0016020">
    <property type="term" value="C:membrane"/>
    <property type="evidence" value="ECO:0007669"/>
    <property type="project" value="UniProtKB-SubCell"/>
</dbReference>
<dbReference type="AlphaFoldDB" id="A0A4R2HI21"/>
<dbReference type="PANTHER" id="PTHR46825:SF11">
    <property type="entry name" value="PENICILLIN-BINDING PROTEIN 4"/>
    <property type="match status" value="1"/>
</dbReference>
<comment type="subcellular location">
    <subcellularLocation>
        <location evidence="1">Membrane</location>
    </subcellularLocation>
</comment>
<feature type="domain" description="Beta-lactamase-related" evidence="3">
    <location>
        <begin position="37"/>
        <end position="350"/>
    </location>
</feature>
<dbReference type="PANTHER" id="PTHR46825">
    <property type="entry name" value="D-ALANYL-D-ALANINE-CARBOXYPEPTIDASE/ENDOPEPTIDASE AMPH"/>
    <property type="match status" value="1"/>
</dbReference>
<name>A0A4R2HI21_9SPHI</name>
<evidence type="ECO:0000256" key="2">
    <source>
        <dbReference type="ARBA" id="ARBA00023136"/>
    </source>
</evidence>
<keyword evidence="2" id="KW-0472">Membrane</keyword>
<evidence type="ECO:0000313" key="4">
    <source>
        <dbReference type="EMBL" id="TCO28802.1"/>
    </source>
</evidence>
<reference evidence="4 5" key="1">
    <citation type="submission" date="2019-03" db="EMBL/GenBank/DDBJ databases">
        <title>Genomic Encyclopedia of Type Strains, Phase IV (KMG-IV): sequencing the most valuable type-strain genomes for metagenomic binning, comparative biology and taxonomic classification.</title>
        <authorList>
            <person name="Goeker M."/>
        </authorList>
    </citation>
    <scope>NUCLEOTIDE SEQUENCE [LARGE SCALE GENOMIC DNA]</scope>
    <source>
        <strain evidence="4 5">DSM 103236</strain>
    </source>
</reference>
<evidence type="ECO:0000256" key="1">
    <source>
        <dbReference type="ARBA" id="ARBA00004370"/>
    </source>
</evidence>
<organism evidence="4 5">
    <name type="scientific">Pedobacter psychrotolerans</name>
    <dbReference type="NCBI Taxonomy" id="1843235"/>
    <lineage>
        <taxon>Bacteria</taxon>
        <taxon>Pseudomonadati</taxon>
        <taxon>Bacteroidota</taxon>
        <taxon>Sphingobacteriia</taxon>
        <taxon>Sphingobacteriales</taxon>
        <taxon>Sphingobacteriaceae</taxon>
        <taxon>Pedobacter</taxon>
    </lineage>
</organism>
<dbReference type="Pfam" id="PF00144">
    <property type="entry name" value="Beta-lactamase"/>
    <property type="match status" value="1"/>
</dbReference>
<sequence>MRRTFLLITIGLLSFNLTFGQSKQNKQLDSLFNSLFKQKMFNGNVLIADKGKIIFEKSYGLANEKTEQKINNQTIFELASVSKQFTAMGIVLLEKQGKLNYDDNISKYIPELSFYGNISIKNLLNHTGGLPDYIEIFENKWDKTKFATNQDIVNIFAKYRPKVIFQPGEKYEYSDTGYTLLGLIIEKVSKKTFGQFLSENIFQPLKMKNTFIYRSRFEPKKIENYALGYVTDSLGHKVLPDSFGKEFYTYYLDGIVGDGTVNSTTEDLLKWDRALYTDKLIDSKDKELIFNSAKTKDGKETNYGFGWFIGNSKKYGKIVYHTGGWPGYSTFIERHLDNDKTIIMLQNNSDSKINSSLQKVRTILYH</sequence>
<dbReference type="RefSeq" id="WP_132529822.1">
    <property type="nucleotide sequence ID" value="NZ_BMJO01000003.1"/>
</dbReference>
<protein>
    <submittedName>
        <fullName evidence="4">CubicO group peptidase (Beta-lactamase class C family)</fullName>
    </submittedName>
</protein>
<dbReference type="Proteomes" id="UP000295684">
    <property type="component" value="Unassembled WGS sequence"/>
</dbReference>
<dbReference type="InterPro" id="IPR050491">
    <property type="entry name" value="AmpC-like"/>
</dbReference>
<gene>
    <name evidence="4" type="ORF">EV200_102219</name>
</gene>
<dbReference type="EMBL" id="SLWO01000002">
    <property type="protein sequence ID" value="TCO28802.1"/>
    <property type="molecule type" value="Genomic_DNA"/>
</dbReference>
<dbReference type="InterPro" id="IPR001466">
    <property type="entry name" value="Beta-lactam-related"/>
</dbReference>
<comment type="caution">
    <text evidence="4">The sequence shown here is derived from an EMBL/GenBank/DDBJ whole genome shotgun (WGS) entry which is preliminary data.</text>
</comment>
<dbReference type="Gene3D" id="3.40.710.10">
    <property type="entry name" value="DD-peptidase/beta-lactamase superfamily"/>
    <property type="match status" value="1"/>
</dbReference>
<proteinExistence type="predicted"/>
<evidence type="ECO:0000313" key="5">
    <source>
        <dbReference type="Proteomes" id="UP000295684"/>
    </source>
</evidence>